<dbReference type="RefSeq" id="XP_062882984.1">
    <property type="nucleotide sequence ID" value="XM_063027029.1"/>
</dbReference>
<dbReference type="InterPro" id="IPR036424">
    <property type="entry name" value="UPP_synth-like_sf"/>
</dbReference>
<comment type="catalytic activity">
    <reaction evidence="12">
        <text>n isopentenyl diphosphate + (2E,6E)-farnesyl diphosphate = a di-trans,poly-cis-polyprenyl diphosphate + n diphosphate</text>
        <dbReference type="Rhea" id="RHEA:53008"/>
        <dbReference type="Rhea" id="RHEA-COMP:19494"/>
        <dbReference type="ChEBI" id="CHEBI:33019"/>
        <dbReference type="ChEBI" id="CHEBI:128769"/>
        <dbReference type="ChEBI" id="CHEBI:136960"/>
        <dbReference type="ChEBI" id="CHEBI:175763"/>
        <dbReference type="EC" id="2.5.1.87"/>
    </reaction>
</comment>
<evidence type="ECO:0000256" key="3">
    <source>
        <dbReference type="ARBA" id="ARBA00004922"/>
    </source>
</evidence>
<dbReference type="KEGG" id="cdeu:CNBG_2991"/>
<keyword evidence="6" id="KW-0808">Transferase</keyword>
<name>A0A095EIS2_CRYD2</name>
<reference evidence="15 16" key="2">
    <citation type="journal article" date="2018" name="Proc. Natl. Acad. Sci.">
        <title>RNAi is a critical determinant of centromere evolution in closely related fungi.</title>
        <authorList>
            <person name="Yadav V."/>
            <person name="Sun S."/>
            <person name="Billmyre R.B."/>
            <person name="Thimmappa B.C."/>
            <person name="Shea T."/>
            <person name="Lintner R."/>
            <person name="Bakkeren G."/>
            <person name="Cuomo C.A."/>
            <person name="Heitman J."/>
            <person name="Sanyal K."/>
        </authorList>
    </citation>
    <scope>NUCLEOTIDE SEQUENCE [LARGE SCALE GENOMIC DNA]</scope>
    <source>
        <strain evidence="15 16">R265</strain>
    </source>
</reference>
<keyword evidence="10 14" id="KW-1133">Transmembrane helix</keyword>
<evidence type="ECO:0000256" key="4">
    <source>
        <dbReference type="ARBA" id="ARBA00005432"/>
    </source>
</evidence>
<keyword evidence="16" id="KW-1185">Reference proteome</keyword>
<evidence type="ECO:0000256" key="12">
    <source>
        <dbReference type="ARBA" id="ARBA00047353"/>
    </source>
</evidence>
<dbReference type="EMBL" id="CP025759">
    <property type="protein sequence ID" value="KGB77153.1"/>
    <property type="molecule type" value="Genomic_DNA"/>
</dbReference>
<dbReference type="InterPro" id="IPR038887">
    <property type="entry name" value="Nus1/NgBR"/>
</dbReference>
<dbReference type="GeneID" id="88179303"/>
<dbReference type="SUPFAM" id="SSF64005">
    <property type="entry name" value="Undecaprenyl diphosphate synthase"/>
    <property type="match status" value="1"/>
</dbReference>
<keyword evidence="11 14" id="KW-0472">Membrane</keyword>
<evidence type="ECO:0000256" key="9">
    <source>
        <dbReference type="ARBA" id="ARBA00022842"/>
    </source>
</evidence>
<dbReference type="OrthoDB" id="3057168at2759"/>
<dbReference type="UniPathway" id="UPA00378"/>
<dbReference type="STRING" id="294750.A0A095EIS2"/>
<evidence type="ECO:0000256" key="13">
    <source>
        <dbReference type="SAM" id="MobiDB-lite"/>
    </source>
</evidence>
<evidence type="ECO:0000256" key="8">
    <source>
        <dbReference type="ARBA" id="ARBA00022824"/>
    </source>
</evidence>
<evidence type="ECO:0000313" key="16">
    <source>
        <dbReference type="Proteomes" id="UP000029445"/>
    </source>
</evidence>
<reference evidence="15 16" key="1">
    <citation type="journal article" date="2011" name="MBio">
        <title>Genome variation in Cryptococcus gattii, an emerging pathogen of immunocompetent hosts.</title>
        <authorList>
            <person name="D'Souza C.A."/>
            <person name="Kronstad J.W."/>
            <person name="Taylor G."/>
            <person name="Warren R."/>
            <person name="Yuen M."/>
            <person name="Hu G."/>
            <person name="Jung W.H."/>
            <person name="Sham A."/>
            <person name="Kidd S.E."/>
            <person name="Tangen K."/>
            <person name="Lee N."/>
            <person name="Zeilmaker T."/>
            <person name="Sawkins J."/>
            <person name="McVicker G."/>
            <person name="Shah S."/>
            <person name="Gnerre S."/>
            <person name="Griggs A."/>
            <person name="Zeng Q."/>
            <person name="Bartlett K."/>
            <person name="Li W."/>
            <person name="Wang X."/>
            <person name="Heitman J."/>
            <person name="Stajich J.E."/>
            <person name="Fraser J.A."/>
            <person name="Meyer W."/>
            <person name="Carter D."/>
            <person name="Schein J."/>
            <person name="Krzywinski M."/>
            <person name="Kwon-Chung K.J."/>
            <person name="Varma A."/>
            <person name="Wang J."/>
            <person name="Brunham R."/>
            <person name="Fyfe M."/>
            <person name="Ouellette B.F."/>
            <person name="Siddiqui A."/>
            <person name="Marra M."/>
            <person name="Jones S."/>
            <person name="Holt R."/>
            <person name="Birren B.W."/>
            <person name="Galagan J.E."/>
            <person name="Cuomo C.A."/>
        </authorList>
    </citation>
    <scope>NUCLEOTIDE SEQUENCE [LARGE SCALE GENOMIC DNA]</scope>
    <source>
        <strain evidence="15 16">R265</strain>
    </source>
</reference>
<comment type="similarity">
    <text evidence="4">Belongs to the UPP synthase family.</text>
</comment>
<comment type="pathway">
    <text evidence="3">Protein modification; protein glycosylation.</text>
</comment>
<dbReference type="HOGENOM" id="CLU_769504_0_0_1"/>
<dbReference type="PANTHER" id="PTHR21528:SF0">
    <property type="entry name" value="DEHYDRODOLICHYL DIPHOSPHATE SYNTHASE COMPLEX SUBUNIT NUS1"/>
    <property type="match status" value="1"/>
</dbReference>
<dbReference type="OMA" id="FPPWQTR"/>
<evidence type="ECO:0000256" key="2">
    <source>
        <dbReference type="ARBA" id="ARBA00004586"/>
    </source>
</evidence>
<organism evidence="15 16">
    <name type="scientific">Cryptococcus deuterogattii (strain R265)</name>
    <name type="common">Cryptococcus gattii VGII (strain R265)</name>
    <dbReference type="NCBI Taxonomy" id="294750"/>
    <lineage>
        <taxon>Eukaryota</taxon>
        <taxon>Fungi</taxon>
        <taxon>Dikarya</taxon>
        <taxon>Basidiomycota</taxon>
        <taxon>Agaricomycotina</taxon>
        <taxon>Tremellomycetes</taxon>
        <taxon>Tremellales</taxon>
        <taxon>Cryptococcaceae</taxon>
        <taxon>Cryptococcus</taxon>
        <taxon>Cryptococcus gattii species complex</taxon>
    </lineage>
</organism>
<feature type="region of interest" description="Disordered" evidence="13">
    <location>
        <begin position="69"/>
        <end position="89"/>
    </location>
</feature>
<gene>
    <name evidence="15" type="ORF">CNBG_2991</name>
</gene>
<evidence type="ECO:0000313" key="15">
    <source>
        <dbReference type="EMBL" id="KGB77153.1"/>
    </source>
</evidence>
<dbReference type="GO" id="GO:0005789">
    <property type="term" value="C:endoplasmic reticulum membrane"/>
    <property type="evidence" value="ECO:0007669"/>
    <property type="project" value="UniProtKB-SubCell"/>
</dbReference>
<evidence type="ECO:0000256" key="10">
    <source>
        <dbReference type="ARBA" id="ARBA00022989"/>
    </source>
</evidence>
<accession>A0A095EIS2</accession>
<evidence type="ECO:0000256" key="6">
    <source>
        <dbReference type="ARBA" id="ARBA00022679"/>
    </source>
</evidence>
<comment type="subcellular location">
    <subcellularLocation>
        <location evidence="2">Endoplasmic reticulum membrane</location>
    </subcellularLocation>
</comment>
<evidence type="ECO:0000256" key="11">
    <source>
        <dbReference type="ARBA" id="ARBA00023136"/>
    </source>
</evidence>
<comment type="cofactor">
    <cofactor evidence="1">
        <name>Mg(2+)</name>
        <dbReference type="ChEBI" id="CHEBI:18420"/>
    </cofactor>
</comment>
<feature type="compositionally biased region" description="Pro residues" evidence="13">
    <location>
        <begin position="137"/>
        <end position="147"/>
    </location>
</feature>
<evidence type="ECO:0000256" key="1">
    <source>
        <dbReference type="ARBA" id="ARBA00001946"/>
    </source>
</evidence>
<feature type="transmembrane region" description="Helical" evidence="14">
    <location>
        <begin position="12"/>
        <end position="35"/>
    </location>
</feature>
<proteinExistence type="inferred from homology"/>
<dbReference type="Proteomes" id="UP000029445">
    <property type="component" value="Chromosome 1"/>
</dbReference>
<dbReference type="VEuPathDB" id="FungiDB:CNBG_2991"/>
<dbReference type="GO" id="GO:1904423">
    <property type="term" value="C:dehydrodolichyl diphosphate synthase complex"/>
    <property type="evidence" value="ECO:0007669"/>
    <property type="project" value="InterPro"/>
</dbReference>
<protein>
    <recommendedName>
        <fullName evidence="5">ditrans,polycis-polyprenyl diphosphate synthase [(2E,6E)-farnesyldiphosphate specific]</fullName>
        <ecNumber evidence="5">2.5.1.87</ecNumber>
    </recommendedName>
</protein>
<dbReference type="EC" id="2.5.1.87" evidence="5"/>
<sequence>MPRLTLRLILLPISYPLFVLLHLIFCLFSLLLRIYQALTTPLSSTIDIERVPPPKHIGLVLVPTMRSGGGVRGRASGMSGKERRKREREGLVESVRRVVEWAGERDVAEVSVWDGQGLTQSVLPTLLRTLSSTATLPPSPPLSPPTEPTQDTSSPSIEPIGSSERPERREPIISPAHTRRPSSELMVGAGVTSITVWPGGKGREMAIHLLPPSSSAPAMASLTRSYAAEQVPLEGITVKRVDEDMKQHLHFTNYPDLLIVHQLSPPPFYSALLPRRAPELWGYPFWALRITEIYQHPTPIPFLHHLIPLIAALRTSAFPFIRKIGHSISIPDRPAEEVLSRNEWDGAMRAWVKVEQRLGR</sequence>
<keyword evidence="7 14" id="KW-0812">Transmembrane</keyword>
<dbReference type="PANTHER" id="PTHR21528">
    <property type="entry name" value="DEHYDRODOLICHYL DIPHOSPHATE SYNTHASE COMPLEX SUBUNIT NUS1"/>
    <property type="match status" value="1"/>
</dbReference>
<keyword evidence="8" id="KW-0256">Endoplasmic reticulum</keyword>
<dbReference type="AlphaFoldDB" id="A0A095EIS2"/>
<keyword evidence="9" id="KW-0460">Magnesium</keyword>
<evidence type="ECO:0000256" key="5">
    <source>
        <dbReference type="ARBA" id="ARBA00012596"/>
    </source>
</evidence>
<dbReference type="GO" id="GO:0045547">
    <property type="term" value="F:ditrans,polycis-polyprenyl diphosphate synthase [(2E,6E)-farnesyl diphosphate specific] activity"/>
    <property type="evidence" value="ECO:0007669"/>
    <property type="project" value="UniProtKB-EC"/>
</dbReference>
<feature type="compositionally biased region" description="Low complexity" evidence="13">
    <location>
        <begin position="153"/>
        <end position="163"/>
    </location>
</feature>
<evidence type="ECO:0000256" key="7">
    <source>
        <dbReference type="ARBA" id="ARBA00022692"/>
    </source>
</evidence>
<evidence type="ECO:0000256" key="14">
    <source>
        <dbReference type="SAM" id="Phobius"/>
    </source>
</evidence>
<feature type="region of interest" description="Disordered" evidence="13">
    <location>
        <begin position="132"/>
        <end position="185"/>
    </location>
</feature>